<name>A0A0G0M6Z6_9BACT</name>
<protein>
    <submittedName>
        <fullName evidence="2">Uncharacterized protein</fullName>
    </submittedName>
</protein>
<evidence type="ECO:0000313" key="2">
    <source>
        <dbReference type="EMBL" id="KKQ99913.1"/>
    </source>
</evidence>
<evidence type="ECO:0000256" key="1">
    <source>
        <dbReference type="SAM" id="MobiDB-lite"/>
    </source>
</evidence>
<dbReference type="EMBL" id="LBWB01000021">
    <property type="protein sequence ID" value="KKQ99913.1"/>
    <property type="molecule type" value="Genomic_DNA"/>
</dbReference>
<proteinExistence type="predicted"/>
<reference evidence="2 3" key="1">
    <citation type="journal article" date="2015" name="Nature">
        <title>rRNA introns, odd ribosomes, and small enigmatic genomes across a large radiation of phyla.</title>
        <authorList>
            <person name="Brown C.T."/>
            <person name="Hug L.A."/>
            <person name="Thomas B.C."/>
            <person name="Sharon I."/>
            <person name="Castelle C.J."/>
            <person name="Singh A."/>
            <person name="Wilkins M.J."/>
            <person name="Williams K.H."/>
            <person name="Banfield J.F."/>
        </authorList>
    </citation>
    <scope>NUCLEOTIDE SEQUENCE [LARGE SCALE GENOMIC DNA]</scope>
</reference>
<feature type="compositionally biased region" description="Polar residues" evidence="1">
    <location>
        <begin position="28"/>
        <end position="39"/>
    </location>
</feature>
<dbReference type="AlphaFoldDB" id="A0A0G0M6Z6"/>
<gene>
    <name evidence="2" type="ORF">UT24_C0021G0002</name>
</gene>
<dbReference type="Proteomes" id="UP000033881">
    <property type="component" value="Unassembled WGS sequence"/>
</dbReference>
<dbReference type="STRING" id="1618574.UT24_C0021G0002"/>
<organism evidence="2 3">
    <name type="scientific">Candidatus Woesebacteria bacterium GW2011_GWB1_39_12</name>
    <dbReference type="NCBI Taxonomy" id="1618574"/>
    <lineage>
        <taxon>Bacteria</taxon>
        <taxon>Candidatus Woeseibacteriota</taxon>
    </lineage>
</organism>
<accession>A0A0G0M6Z6</accession>
<feature type="region of interest" description="Disordered" evidence="1">
    <location>
        <begin position="28"/>
        <end position="54"/>
    </location>
</feature>
<evidence type="ECO:0000313" key="3">
    <source>
        <dbReference type="Proteomes" id="UP000033881"/>
    </source>
</evidence>
<sequence>MNSATNIKTILLLFLIGIALLGCSSQPDYSTNQPPTSDNSVGGGCGVSQQSDNTPCYKDNEGFCQIQKGV</sequence>
<comment type="caution">
    <text evidence="2">The sequence shown here is derived from an EMBL/GenBank/DDBJ whole genome shotgun (WGS) entry which is preliminary data.</text>
</comment>